<proteinExistence type="inferred from homology"/>
<dbReference type="CDD" id="cd12152">
    <property type="entry name" value="F1-ATPase_delta"/>
    <property type="match status" value="1"/>
</dbReference>
<feature type="domain" description="ATP synthase F1 complex delta/epsilon subunit N-terminal" evidence="18">
    <location>
        <begin position="5"/>
        <end position="86"/>
    </location>
</feature>
<dbReference type="GO" id="GO:0005886">
    <property type="term" value="C:plasma membrane"/>
    <property type="evidence" value="ECO:0007669"/>
    <property type="project" value="UniProtKB-SubCell"/>
</dbReference>
<gene>
    <name evidence="15" type="primary">atpC</name>
    <name evidence="19" type="ORF">SAMN02745857_01171</name>
</gene>
<dbReference type="STRING" id="1121001.SAMN02745857_01171"/>
<comment type="function">
    <text evidence="1 15">Produces ATP from ADP in the presence of a proton gradient across the membrane.</text>
</comment>
<feature type="domain" description="ATP synthase epsilon subunit C-terminal" evidence="17">
    <location>
        <begin position="91"/>
        <end position="135"/>
    </location>
</feature>
<comment type="similarity">
    <text evidence="3 15 16">Belongs to the ATPase epsilon chain family.</text>
</comment>
<protein>
    <recommendedName>
        <fullName evidence="5 15">ATP synthase epsilon chain</fullName>
    </recommendedName>
    <alternativeName>
        <fullName evidence="14 15">ATP synthase F1 sector epsilon subunit</fullName>
    </alternativeName>
    <alternativeName>
        <fullName evidence="13 15">F-ATPase epsilon subunit</fullName>
    </alternativeName>
</protein>
<dbReference type="SUPFAM" id="SSF51344">
    <property type="entry name" value="Epsilon subunit of F1F0-ATP synthase N-terminal domain"/>
    <property type="match status" value="1"/>
</dbReference>
<dbReference type="AlphaFoldDB" id="A0A1W1XBK4"/>
<evidence type="ECO:0000256" key="6">
    <source>
        <dbReference type="ARBA" id="ARBA00022448"/>
    </source>
</evidence>
<keyword evidence="11 15" id="KW-0139">CF(1)</keyword>
<dbReference type="GO" id="GO:0005524">
    <property type="term" value="F:ATP binding"/>
    <property type="evidence" value="ECO:0007669"/>
    <property type="project" value="UniProtKB-UniRule"/>
</dbReference>
<dbReference type="SUPFAM" id="SSF46604">
    <property type="entry name" value="Epsilon subunit of F1F0-ATP synthase C-terminal domain"/>
    <property type="match status" value="1"/>
</dbReference>
<dbReference type="PANTHER" id="PTHR13822">
    <property type="entry name" value="ATP SYNTHASE DELTA/EPSILON CHAIN"/>
    <property type="match status" value="1"/>
</dbReference>
<evidence type="ECO:0000256" key="4">
    <source>
        <dbReference type="ARBA" id="ARBA00011648"/>
    </source>
</evidence>
<dbReference type="OrthoDB" id="9791445at2"/>
<sequence length="142" mass="15078">MAMTMHVDVVSAEALIYSGTAEFISAPADQGEIGILPRHAPLLSRIRPGAVRIKPANSNDPDVILYVSGGLLEVQPHVVTVLADTAIRGADIDEAKAKEAKAKAEEALKNRTGSMDFAMAQAELLEAVAKLAVVEKLKKRGH</sequence>
<evidence type="ECO:0000256" key="11">
    <source>
        <dbReference type="ARBA" id="ARBA00023196"/>
    </source>
</evidence>
<name>A0A1W1XBK4_9NEIS</name>
<dbReference type="NCBIfam" id="TIGR01216">
    <property type="entry name" value="ATP_synt_epsi"/>
    <property type="match status" value="1"/>
</dbReference>
<keyword evidence="6 15" id="KW-0813">Transport</keyword>
<comment type="subunit">
    <text evidence="4 15 16">F-type ATPases have 2 components, CF(1) - the catalytic core - and CF(0) - the membrane proton channel. CF(1) has five subunits: alpha(3), beta(3), gamma(1), delta(1), epsilon(1). CF(0) has three main subunits: a, b and c.</text>
</comment>
<dbReference type="HAMAP" id="MF_00530">
    <property type="entry name" value="ATP_synth_epsil_bac"/>
    <property type="match status" value="1"/>
</dbReference>
<accession>A0A1W1XBK4</accession>
<dbReference type="Pfam" id="PF00401">
    <property type="entry name" value="ATP-synt_DE"/>
    <property type="match status" value="1"/>
</dbReference>
<dbReference type="PANTHER" id="PTHR13822:SF10">
    <property type="entry name" value="ATP SYNTHASE EPSILON CHAIN, CHLOROPLASTIC"/>
    <property type="match status" value="1"/>
</dbReference>
<organism evidence="19 20">
    <name type="scientific">Andreprevotia lacus DSM 23236</name>
    <dbReference type="NCBI Taxonomy" id="1121001"/>
    <lineage>
        <taxon>Bacteria</taxon>
        <taxon>Pseudomonadati</taxon>
        <taxon>Pseudomonadota</taxon>
        <taxon>Betaproteobacteria</taxon>
        <taxon>Neisseriales</taxon>
        <taxon>Chitinibacteraceae</taxon>
        <taxon>Andreprevotia</taxon>
    </lineage>
</organism>
<evidence type="ECO:0000256" key="15">
    <source>
        <dbReference type="HAMAP-Rule" id="MF_00530"/>
    </source>
</evidence>
<evidence type="ECO:0000259" key="18">
    <source>
        <dbReference type="Pfam" id="PF02823"/>
    </source>
</evidence>
<dbReference type="Gene3D" id="1.20.5.440">
    <property type="entry name" value="ATP synthase delta/epsilon subunit, C-terminal domain"/>
    <property type="match status" value="1"/>
</dbReference>
<reference evidence="19 20" key="1">
    <citation type="submission" date="2017-04" db="EMBL/GenBank/DDBJ databases">
        <authorList>
            <person name="Afonso C.L."/>
            <person name="Miller P.J."/>
            <person name="Scott M.A."/>
            <person name="Spackman E."/>
            <person name="Goraichik I."/>
            <person name="Dimitrov K.M."/>
            <person name="Suarez D.L."/>
            <person name="Swayne D.E."/>
        </authorList>
    </citation>
    <scope>NUCLEOTIDE SEQUENCE [LARGE SCALE GENOMIC DNA]</scope>
    <source>
        <strain evidence="19 20">DSM 23236</strain>
    </source>
</reference>
<keyword evidence="8 15" id="KW-0375">Hydrogen ion transport</keyword>
<keyword evidence="12 15" id="KW-0066">ATP synthesis</keyword>
<evidence type="ECO:0000256" key="16">
    <source>
        <dbReference type="RuleBase" id="RU003656"/>
    </source>
</evidence>
<evidence type="ECO:0000313" key="20">
    <source>
        <dbReference type="Proteomes" id="UP000192761"/>
    </source>
</evidence>
<keyword evidence="20" id="KW-1185">Reference proteome</keyword>
<evidence type="ECO:0000256" key="9">
    <source>
        <dbReference type="ARBA" id="ARBA00023065"/>
    </source>
</evidence>
<dbReference type="EMBL" id="FWXD01000005">
    <property type="protein sequence ID" value="SMC21243.1"/>
    <property type="molecule type" value="Genomic_DNA"/>
</dbReference>
<dbReference type="InterPro" id="IPR001469">
    <property type="entry name" value="ATP_synth_F1_dsu/esu"/>
</dbReference>
<dbReference type="Proteomes" id="UP000192761">
    <property type="component" value="Unassembled WGS sequence"/>
</dbReference>
<evidence type="ECO:0000259" key="17">
    <source>
        <dbReference type="Pfam" id="PF00401"/>
    </source>
</evidence>
<dbReference type="Pfam" id="PF02823">
    <property type="entry name" value="ATP-synt_DE_N"/>
    <property type="match status" value="1"/>
</dbReference>
<dbReference type="InterPro" id="IPR020547">
    <property type="entry name" value="ATP_synth_F1_esu_C"/>
</dbReference>
<dbReference type="InterPro" id="IPR020546">
    <property type="entry name" value="ATP_synth_F1_dsu/esu_N"/>
</dbReference>
<evidence type="ECO:0000256" key="12">
    <source>
        <dbReference type="ARBA" id="ARBA00023310"/>
    </source>
</evidence>
<evidence type="ECO:0000256" key="13">
    <source>
        <dbReference type="ARBA" id="ARBA00030215"/>
    </source>
</evidence>
<dbReference type="FunFam" id="2.60.15.10:FF:000001">
    <property type="entry name" value="ATP synthase epsilon chain"/>
    <property type="match status" value="1"/>
</dbReference>
<evidence type="ECO:0000256" key="8">
    <source>
        <dbReference type="ARBA" id="ARBA00022781"/>
    </source>
</evidence>
<evidence type="ECO:0000256" key="2">
    <source>
        <dbReference type="ARBA" id="ARBA00004202"/>
    </source>
</evidence>
<dbReference type="GO" id="GO:0046933">
    <property type="term" value="F:proton-transporting ATP synthase activity, rotational mechanism"/>
    <property type="evidence" value="ECO:0007669"/>
    <property type="project" value="UniProtKB-UniRule"/>
</dbReference>
<evidence type="ECO:0000313" key="19">
    <source>
        <dbReference type="EMBL" id="SMC21243.1"/>
    </source>
</evidence>
<keyword evidence="9 15" id="KW-0406">Ion transport</keyword>
<dbReference type="InterPro" id="IPR036794">
    <property type="entry name" value="ATP_F1_dsu/esu_C_sf"/>
</dbReference>
<dbReference type="Gene3D" id="2.60.15.10">
    <property type="entry name" value="F0F1 ATP synthase delta/epsilon subunit, N-terminal"/>
    <property type="match status" value="1"/>
</dbReference>
<dbReference type="InterPro" id="IPR036771">
    <property type="entry name" value="ATPsynth_dsu/esu_N"/>
</dbReference>
<evidence type="ECO:0000256" key="10">
    <source>
        <dbReference type="ARBA" id="ARBA00023136"/>
    </source>
</evidence>
<comment type="subcellular location">
    <subcellularLocation>
        <location evidence="2 15">Cell membrane</location>
        <topology evidence="2 15">Peripheral membrane protein</topology>
    </subcellularLocation>
</comment>
<dbReference type="FunFam" id="1.20.5.440:FF:000001">
    <property type="entry name" value="ATP synthase epsilon chain"/>
    <property type="match status" value="1"/>
</dbReference>
<evidence type="ECO:0000256" key="14">
    <source>
        <dbReference type="ARBA" id="ARBA00031795"/>
    </source>
</evidence>
<evidence type="ECO:0000256" key="7">
    <source>
        <dbReference type="ARBA" id="ARBA00022475"/>
    </source>
</evidence>
<dbReference type="NCBIfam" id="NF001847">
    <property type="entry name" value="PRK00571.1-4"/>
    <property type="match status" value="1"/>
</dbReference>
<evidence type="ECO:0000256" key="5">
    <source>
        <dbReference type="ARBA" id="ARBA00014480"/>
    </source>
</evidence>
<dbReference type="GO" id="GO:0045259">
    <property type="term" value="C:proton-transporting ATP synthase complex"/>
    <property type="evidence" value="ECO:0007669"/>
    <property type="project" value="UniProtKB-KW"/>
</dbReference>
<evidence type="ECO:0000256" key="1">
    <source>
        <dbReference type="ARBA" id="ARBA00003543"/>
    </source>
</evidence>
<evidence type="ECO:0000256" key="3">
    <source>
        <dbReference type="ARBA" id="ARBA00005712"/>
    </source>
</evidence>
<keyword evidence="10 15" id="KW-0472">Membrane</keyword>
<keyword evidence="7 15" id="KW-1003">Cell membrane</keyword>